<name>A0A8X6UVQ3_NEPPI</name>
<dbReference type="EMBL" id="BMAW01041155">
    <property type="protein sequence ID" value="GFU62534.1"/>
    <property type="molecule type" value="Genomic_DNA"/>
</dbReference>
<feature type="transmembrane region" description="Helical" evidence="2">
    <location>
        <begin position="78"/>
        <end position="96"/>
    </location>
</feature>
<evidence type="ECO:0000256" key="2">
    <source>
        <dbReference type="SAM" id="Phobius"/>
    </source>
</evidence>
<reference evidence="3" key="1">
    <citation type="submission" date="2020-08" db="EMBL/GenBank/DDBJ databases">
        <title>Multicomponent nature underlies the extraordinary mechanical properties of spider dragline silk.</title>
        <authorList>
            <person name="Kono N."/>
            <person name="Nakamura H."/>
            <person name="Mori M."/>
            <person name="Yoshida Y."/>
            <person name="Ohtoshi R."/>
            <person name="Malay A.D."/>
            <person name="Moran D.A.P."/>
            <person name="Tomita M."/>
            <person name="Numata K."/>
            <person name="Arakawa K."/>
        </authorList>
    </citation>
    <scope>NUCLEOTIDE SEQUENCE</scope>
</reference>
<keyword evidence="4" id="KW-1185">Reference proteome</keyword>
<keyword evidence="2" id="KW-1133">Transmembrane helix</keyword>
<feature type="region of interest" description="Disordered" evidence="1">
    <location>
        <begin position="316"/>
        <end position="337"/>
    </location>
</feature>
<evidence type="ECO:0000313" key="3">
    <source>
        <dbReference type="EMBL" id="GFU62534.1"/>
    </source>
</evidence>
<feature type="compositionally biased region" description="Basic residues" evidence="1">
    <location>
        <begin position="326"/>
        <end position="337"/>
    </location>
</feature>
<organism evidence="3 4">
    <name type="scientific">Nephila pilipes</name>
    <name type="common">Giant wood spider</name>
    <name type="synonym">Nephila maculata</name>
    <dbReference type="NCBI Taxonomy" id="299642"/>
    <lineage>
        <taxon>Eukaryota</taxon>
        <taxon>Metazoa</taxon>
        <taxon>Ecdysozoa</taxon>
        <taxon>Arthropoda</taxon>
        <taxon>Chelicerata</taxon>
        <taxon>Arachnida</taxon>
        <taxon>Araneae</taxon>
        <taxon>Araneomorphae</taxon>
        <taxon>Entelegynae</taxon>
        <taxon>Araneoidea</taxon>
        <taxon>Nephilidae</taxon>
        <taxon>Nephila</taxon>
    </lineage>
</organism>
<dbReference type="AlphaFoldDB" id="A0A8X6UVQ3"/>
<keyword evidence="2" id="KW-0472">Membrane</keyword>
<dbReference type="OrthoDB" id="6431353at2759"/>
<evidence type="ECO:0000313" key="4">
    <source>
        <dbReference type="Proteomes" id="UP000887013"/>
    </source>
</evidence>
<dbReference type="Proteomes" id="UP000887013">
    <property type="component" value="Unassembled WGS sequence"/>
</dbReference>
<gene>
    <name evidence="3" type="ORF">NPIL_636841</name>
</gene>
<protein>
    <submittedName>
        <fullName evidence="3">Uncharacterized protein</fullName>
    </submittedName>
</protein>
<sequence>MVVEAFVLLVHQRIKNEVISSKIVMACQDNFGLGSEIPTLNVLLELSDKVFVIAFCIFLGYPLLFLASFFLICEYCEYIASFFLSYLMLPWIFAKLSSLYDKESFMSFSQSQSFIRKTWNMFKITLQSSTETSQKSSKRPHPFQEQAFPSAVQNELAVIEIPFLNFNPVRLHRSQPDMSSVLDSPSIRPSHCQSEIRKNLCSGSIKPTQNHSDISTAIYSHIHRPPEGESDIFRTADTSSLKPSQSKILNVLSDNPKILCRNTSDMSISTRKNKICNDTSHSKNITPLFLPFQKRMKSLENIPRLVDYNLSSEMISSSENSVAKNNPRKKRKKKRVTIFHRPKLRRKKLTTVTE</sequence>
<evidence type="ECO:0000256" key="1">
    <source>
        <dbReference type="SAM" id="MobiDB-lite"/>
    </source>
</evidence>
<keyword evidence="2" id="KW-0812">Transmembrane</keyword>
<accession>A0A8X6UVQ3</accession>
<proteinExistence type="predicted"/>
<feature type="transmembrane region" description="Helical" evidence="2">
    <location>
        <begin position="50"/>
        <end position="72"/>
    </location>
</feature>
<comment type="caution">
    <text evidence="3">The sequence shown here is derived from an EMBL/GenBank/DDBJ whole genome shotgun (WGS) entry which is preliminary data.</text>
</comment>